<evidence type="ECO:0000313" key="2">
    <source>
        <dbReference type="EMBL" id="NIJ65605.1"/>
    </source>
</evidence>
<dbReference type="InterPro" id="IPR008979">
    <property type="entry name" value="Galactose-bd-like_sf"/>
</dbReference>
<evidence type="ECO:0000256" key="1">
    <source>
        <dbReference type="SAM" id="SignalP"/>
    </source>
</evidence>
<keyword evidence="1" id="KW-0732">Signal</keyword>
<feature type="chain" id="PRO_5030944493" description="CBM-cenC domain-containing protein" evidence="1">
    <location>
        <begin position="22"/>
        <end position="190"/>
    </location>
</feature>
<dbReference type="SUPFAM" id="SSF49785">
    <property type="entry name" value="Galactose-binding domain-like"/>
    <property type="match status" value="1"/>
</dbReference>
<dbReference type="Gene3D" id="2.60.120.260">
    <property type="entry name" value="Galactose-binding domain-like"/>
    <property type="match status" value="1"/>
</dbReference>
<organism evidence="2 3">
    <name type="scientific">Sphingomonas leidyi</name>
    <dbReference type="NCBI Taxonomy" id="68569"/>
    <lineage>
        <taxon>Bacteria</taxon>
        <taxon>Pseudomonadati</taxon>
        <taxon>Pseudomonadota</taxon>
        <taxon>Alphaproteobacteria</taxon>
        <taxon>Sphingomonadales</taxon>
        <taxon>Sphingomonadaceae</taxon>
        <taxon>Sphingomonas</taxon>
    </lineage>
</organism>
<dbReference type="Proteomes" id="UP000564677">
    <property type="component" value="Unassembled WGS sequence"/>
</dbReference>
<name>A0A7X5V148_9SPHN</name>
<evidence type="ECO:0000313" key="3">
    <source>
        <dbReference type="Proteomes" id="UP000564677"/>
    </source>
</evidence>
<dbReference type="RefSeq" id="WP_167299972.1">
    <property type="nucleotide sequence ID" value="NZ_JAASQV010000002.1"/>
</dbReference>
<gene>
    <name evidence="2" type="ORF">FHR20_002567</name>
</gene>
<keyword evidence="3" id="KW-1185">Reference proteome</keyword>
<feature type="signal peptide" evidence="1">
    <location>
        <begin position="1"/>
        <end position="21"/>
    </location>
</feature>
<dbReference type="AlphaFoldDB" id="A0A7X5V148"/>
<accession>A0A7X5V148</accession>
<evidence type="ECO:0008006" key="4">
    <source>
        <dbReference type="Google" id="ProtNLM"/>
    </source>
</evidence>
<protein>
    <recommendedName>
        <fullName evidence="4">CBM-cenC domain-containing protein</fullName>
    </recommendedName>
</protein>
<proteinExistence type="predicted"/>
<sequence>MTKRLALVAMALSIPAGLASAPLAAQDAAPAAEPEILNNADPDSFQVYGLPGGAKPASIKDAKVQFGKAIRIETPGGGNVWSVGVNAPLQAGAKKGDKLLIAFYARVAKPAEGAATATIASAQLQLAAAPYTRLFGEGVTVGPEWKLYKVAGHADRDYAKGELAAALHINTARQTLDIGAMAVLDFGQKP</sequence>
<dbReference type="EMBL" id="JAASQV010000002">
    <property type="protein sequence ID" value="NIJ65605.1"/>
    <property type="molecule type" value="Genomic_DNA"/>
</dbReference>
<comment type="caution">
    <text evidence="2">The sequence shown here is derived from an EMBL/GenBank/DDBJ whole genome shotgun (WGS) entry which is preliminary data.</text>
</comment>
<reference evidence="2 3" key="1">
    <citation type="submission" date="2020-03" db="EMBL/GenBank/DDBJ databases">
        <title>Genomic Encyclopedia of Type Strains, Phase IV (KMG-IV): sequencing the most valuable type-strain genomes for metagenomic binning, comparative biology and taxonomic classification.</title>
        <authorList>
            <person name="Goeker M."/>
        </authorList>
    </citation>
    <scope>NUCLEOTIDE SEQUENCE [LARGE SCALE GENOMIC DNA]</scope>
    <source>
        <strain evidence="2 3">DSM 4733</strain>
    </source>
</reference>